<organism evidence="5 6">
    <name type="scientific">Citricoccus muralis</name>
    <dbReference type="NCBI Taxonomy" id="169134"/>
    <lineage>
        <taxon>Bacteria</taxon>
        <taxon>Bacillati</taxon>
        <taxon>Actinomycetota</taxon>
        <taxon>Actinomycetes</taxon>
        <taxon>Micrococcales</taxon>
        <taxon>Micrococcaceae</taxon>
        <taxon>Citricoccus</taxon>
    </lineage>
</organism>
<dbReference type="SUPFAM" id="SSF46785">
    <property type="entry name" value="Winged helix' DNA-binding domain"/>
    <property type="match status" value="1"/>
</dbReference>
<dbReference type="CDD" id="cd07377">
    <property type="entry name" value="WHTH_GntR"/>
    <property type="match status" value="1"/>
</dbReference>
<evidence type="ECO:0000313" key="6">
    <source>
        <dbReference type="Proteomes" id="UP001219037"/>
    </source>
</evidence>
<keyword evidence="1" id="KW-0805">Transcription regulation</keyword>
<dbReference type="PROSITE" id="PS50949">
    <property type="entry name" value="HTH_GNTR"/>
    <property type="match status" value="1"/>
</dbReference>
<evidence type="ECO:0000256" key="2">
    <source>
        <dbReference type="ARBA" id="ARBA00023125"/>
    </source>
</evidence>
<dbReference type="InterPro" id="IPR000524">
    <property type="entry name" value="Tscrpt_reg_HTH_GntR"/>
</dbReference>
<evidence type="ECO:0000259" key="4">
    <source>
        <dbReference type="PROSITE" id="PS50949"/>
    </source>
</evidence>
<dbReference type="PANTHER" id="PTHR43537:SF5">
    <property type="entry name" value="UXU OPERON TRANSCRIPTIONAL REGULATOR"/>
    <property type="match status" value="1"/>
</dbReference>
<dbReference type="Pfam" id="PF00392">
    <property type="entry name" value="GntR"/>
    <property type="match status" value="1"/>
</dbReference>
<dbReference type="SMART" id="SM00345">
    <property type="entry name" value="HTH_GNTR"/>
    <property type="match status" value="1"/>
</dbReference>
<keyword evidence="2" id="KW-0238">DNA-binding</keyword>
<dbReference type="Gene3D" id="1.10.10.10">
    <property type="entry name" value="Winged helix-like DNA-binding domain superfamily/Winged helix DNA-binding domain"/>
    <property type="match status" value="1"/>
</dbReference>
<dbReference type="PANTHER" id="PTHR43537">
    <property type="entry name" value="TRANSCRIPTIONAL REGULATOR, GNTR FAMILY"/>
    <property type="match status" value="1"/>
</dbReference>
<dbReference type="InterPro" id="IPR036390">
    <property type="entry name" value="WH_DNA-bd_sf"/>
</dbReference>
<evidence type="ECO:0000256" key="1">
    <source>
        <dbReference type="ARBA" id="ARBA00023015"/>
    </source>
</evidence>
<sequence>MTTSGIDRAAPARRGAERNLSATDRVYLALKEQILTVHLAPDSVVLEQDLAEEFGVSKTPVRDALRLLAHEGWVTIIPRRGYLVRSLRLEDVTELFALRQMIEPPLAGQAAERGTPAQKAQLAELLDRQKEETDPEAAFQTAVAFHLKIAEMARNSRAEKVLRDLLEELYRIRNMLPWLDAAIQQPDEIIGHGGILQAILDGDAEQAVHRMNQHSRESLVQKFQGLSSLR</sequence>
<dbReference type="Gene3D" id="1.20.120.530">
    <property type="entry name" value="GntR ligand-binding domain-like"/>
    <property type="match status" value="1"/>
</dbReference>
<evidence type="ECO:0000256" key="3">
    <source>
        <dbReference type="ARBA" id="ARBA00023163"/>
    </source>
</evidence>
<accession>A0ABY8H732</accession>
<dbReference type="EMBL" id="CP121252">
    <property type="protein sequence ID" value="WFP16950.1"/>
    <property type="molecule type" value="Genomic_DNA"/>
</dbReference>
<dbReference type="InterPro" id="IPR036388">
    <property type="entry name" value="WH-like_DNA-bd_sf"/>
</dbReference>
<gene>
    <name evidence="5" type="ORF">P8192_02155</name>
</gene>
<feature type="domain" description="HTH gntR-type" evidence="4">
    <location>
        <begin position="20"/>
        <end position="87"/>
    </location>
</feature>
<name>A0ABY8H732_9MICC</name>
<reference evidence="5 6" key="1">
    <citation type="submission" date="2023-04" db="EMBL/GenBank/DDBJ databases">
        <title>Funneling lignin-derived compounds into biodiesel using alkali-halophilic Citricoccus sp. P2.</title>
        <authorList>
            <person name="Luo C.-B."/>
        </authorList>
    </citation>
    <scope>NUCLEOTIDE SEQUENCE [LARGE SCALE GENOMIC DNA]</scope>
    <source>
        <strain evidence="5 6">P2</strain>
    </source>
</reference>
<dbReference type="Proteomes" id="UP001219037">
    <property type="component" value="Chromosome"/>
</dbReference>
<keyword evidence="6" id="KW-1185">Reference proteome</keyword>
<keyword evidence="3" id="KW-0804">Transcription</keyword>
<proteinExistence type="predicted"/>
<dbReference type="SMART" id="SM00895">
    <property type="entry name" value="FCD"/>
    <property type="match status" value="1"/>
</dbReference>
<dbReference type="Pfam" id="PF07729">
    <property type="entry name" value="FCD"/>
    <property type="match status" value="1"/>
</dbReference>
<dbReference type="InterPro" id="IPR011711">
    <property type="entry name" value="GntR_C"/>
</dbReference>
<dbReference type="PRINTS" id="PR00035">
    <property type="entry name" value="HTHGNTR"/>
</dbReference>
<dbReference type="SUPFAM" id="SSF48008">
    <property type="entry name" value="GntR ligand-binding domain-like"/>
    <property type="match status" value="1"/>
</dbReference>
<dbReference type="RefSeq" id="WP_278158131.1">
    <property type="nucleotide sequence ID" value="NZ_CP121252.1"/>
</dbReference>
<dbReference type="InterPro" id="IPR008920">
    <property type="entry name" value="TF_FadR/GntR_C"/>
</dbReference>
<protein>
    <submittedName>
        <fullName evidence="5">GntR family transcriptional regulator</fullName>
    </submittedName>
</protein>
<evidence type="ECO:0000313" key="5">
    <source>
        <dbReference type="EMBL" id="WFP16950.1"/>
    </source>
</evidence>